<dbReference type="Proteomes" id="UP000002012">
    <property type="component" value="Chromosome"/>
</dbReference>
<gene>
    <name evidence="1" type="ordered locus">Dacet_2643</name>
</gene>
<dbReference type="RefSeq" id="WP_013011896.1">
    <property type="nucleotide sequence ID" value="NC_013943.1"/>
</dbReference>
<dbReference type="KEGG" id="dap:Dacet_2643"/>
<reference evidence="1 2" key="1">
    <citation type="journal article" date="2010" name="Stand. Genomic Sci.">
        <title>Complete genome sequence of Denitrovibrio acetiphilus type strain (N2460).</title>
        <authorList>
            <person name="Kiss H."/>
            <person name="Lang E."/>
            <person name="Lapidus A."/>
            <person name="Copeland A."/>
            <person name="Nolan M."/>
            <person name="Glavina Del Rio T."/>
            <person name="Chen F."/>
            <person name="Lucas S."/>
            <person name="Tice H."/>
            <person name="Cheng J.F."/>
            <person name="Han C."/>
            <person name="Goodwin L."/>
            <person name="Pitluck S."/>
            <person name="Liolios K."/>
            <person name="Pati A."/>
            <person name="Ivanova N."/>
            <person name="Mavromatis K."/>
            <person name="Chen A."/>
            <person name="Palaniappan K."/>
            <person name="Land M."/>
            <person name="Hauser L."/>
            <person name="Chang Y.J."/>
            <person name="Jeffries C.D."/>
            <person name="Detter J.C."/>
            <person name="Brettin T."/>
            <person name="Spring S."/>
            <person name="Rohde M."/>
            <person name="Goker M."/>
            <person name="Woyke T."/>
            <person name="Bristow J."/>
            <person name="Eisen J.A."/>
            <person name="Markowitz V."/>
            <person name="Hugenholtz P."/>
            <person name="Kyrpides N.C."/>
            <person name="Klenk H.P."/>
        </authorList>
    </citation>
    <scope>NUCLEOTIDE SEQUENCE [LARGE SCALE GENOMIC DNA]</scope>
    <source>
        <strain evidence="2">DSM 12809 / NBRC 114555 / N2460</strain>
    </source>
</reference>
<accession>D4H545</accession>
<proteinExistence type="predicted"/>
<evidence type="ECO:0008006" key="3">
    <source>
        <dbReference type="Google" id="ProtNLM"/>
    </source>
</evidence>
<organism evidence="1 2">
    <name type="scientific">Denitrovibrio acetiphilus (strain DSM 12809 / NBRC 114555 / N2460)</name>
    <dbReference type="NCBI Taxonomy" id="522772"/>
    <lineage>
        <taxon>Bacteria</taxon>
        <taxon>Pseudomonadati</taxon>
        <taxon>Deferribacterota</taxon>
        <taxon>Deferribacteres</taxon>
        <taxon>Deferribacterales</taxon>
        <taxon>Geovibrionaceae</taxon>
        <taxon>Denitrovibrio</taxon>
    </lineage>
</organism>
<dbReference type="HOGENOM" id="CLU_643594_0_0_0"/>
<protein>
    <recommendedName>
        <fullName evidence="3">PD-(D/E)XK nuclease superfamily protein</fullName>
    </recommendedName>
</protein>
<dbReference type="EMBL" id="CP001968">
    <property type="protein sequence ID" value="ADD69401.1"/>
    <property type="molecule type" value="Genomic_DNA"/>
</dbReference>
<dbReference type="STRING" id="522772.Dacet_2643"/>
<dbReference type="PaxDb" id="522772-Dacet_2643"/>
<keyword evidence="2" id="KW-1185">Reference proteome</keyword>
<dbReference type="AlphaFoldDB" id="D4H545"/>
<dbReference type="InParanoid" id="D4H545"/>
<evidence type="ECO:0000313" key="2">
    <source>
        <dbReference type="Proteomes" id="UP000002012"/>
    </source>
</evidence>
<name>D4H545_DENA2</name>
<evidence type="ECO:0000313" key="1">
    <source>
        <dbReference type="EMBL" id="ADD69401.1"/>
    </source>
</evidence>
<sequence>MSELPKNDLLALMMQKKLVIKTFKKGVYVSEDGLTAIFSYSFNQLDSAEKNRIIALLLKNIFRLKLNIKDVVFFPWYKIGKLELDGLFKVVTDQGEYMVIFEAKWNSPESRFKETEVDGEIKKIPSQIEEYYEKFTSNYPNTKTKVLYITQESKATLQPYAENITWDDLARTFSYVKENHSFIQYVEMIYRSNIIFRGFDMDEQLKELSDTHGLSAYFKYIQEVEKQIDAMIDFSLDQLSNGQRTLEYVSTEPGDDIDYNFQSGFLFNIKVDFGKRRTGLLGFKISFFNNDESGAYHSNFEKPFVTILFYPDGNDSEWSYNEINFDFAKDEIYSAPRIIGGRLATFNDCNSNGWAFVIPLFDITNKEKLVANVIRPIDTLLSKFHGSSILEIRANEYSFSEVQAAFSDASEVSELCCESEKVYIKF</sequence>